<name>A0AAV3UCA2_9EURY</name>
<keyword evidence="3" id="KW-1185">Reference proteome</keyword>
<evidence type="ECO:0000313" key="2">
    <source>
        <dbReference type="EMBL" id="GAA5041898.1"/>
    </source>
</evidence>
<dbReference type="AlphaFoldDB" id="A0AAV3UCA2"/>
<proteinExistence type="predicted"/>
<reference evidence="2 3" key="1">
    <citation type="journal article" date="2019" name="Int. J. Syst. Evol. Microbiol.">
        <title>The Global Catalogue of Microorganisms (GCM) 10K type strain sequencing project: providing services to taxonomists for standard genome sequencing and annotation.</title>
        <authorList>
            <consortium name="The Broad Institute Genomics Platform"/>
            <consortium name="The Broad Institute Genome Sequencing Center for Infectious Disease"/>
            <person name="Wu L."/>
            <person name="Ma J."/>
        </authorList>
    </citation>
    <scope>NUCLEOTIDE SEQUENCE [LARGE SCALE GENOMIC DNA]</scope>
    <source>
        <strain evidence="2 3">JCM 17504</strain>
    </source>
</reference>
<gene>
    <name evidence="2" type="ORF">GCM10025751_04660</name>
</gene>
<dbReference type="GeneID" id="91975903"/>
<sequence length="93" mass="10742">MPNQQPISALESTPDEIRVNLGEWVRVQSSNIHRVSYSKFDQVLAIEFHGGREYWYRGVPESIWEGLLAASSKGGYHHQNIKWDFPYVQVRGP</sequence>
<protein>
    <recommendedName>
        <fullName evidence="1">KTSC domain-containing protein</fullName>
    </recommendedName>
</protein>
<evidence type="ECO:0000259" key="1">
    <source>
        <dbReference type="Pfam" id="PF13619"/>
    </source>
</evidence>
<dbReference type="InterPro" id="IPR025309">
    <property type="entry name" value="KTSC_dom"/>
</dbReference>
<feature type="domain" description="KTSC" evidence="1">
    <location>
        <begin position="28"/>
        <end position="84"/>
    </location>
</feature>
<organism evidence="2 3">
    <name type="scientific">Haladaptatus pallidirubidus</name>
    <dbReference type="NCBI Taxonomy" id="1008152"/>
    <lineage>
        <taxon>Archaea</taxon>
        <taxon>Methanobacteriati</taxon>
        <taxon>Methanobacteriota</taxon>
        <taxon>Stenosarchaea group</taxon>
        <taxon>Halobacteria</taxon>
        <taxon>Halobacteriales</taxon>
        <taxon>Haladaptataceae</taxon>
        <taxon>Haladaptatus</taxon>
    </lineage>
</organism>
<dbReference type="EMBL" id="BAABKX010000001">
    <property type="protein sequence ID" value="GAA5041898.1"/>
    <property type="molecule type" value="Genomic_DNA"/>
</dbReference>
<dbReference type="Proteomes" id="UP001501729">
    <property type="component" value="Unassembled WGS sequence"/>
</dbReference>
<evidence type="ECO:0000313" key="3">
    <source>
        <dbReference type="Proteomes" id="UP001501729"/>
    </source>
</evidence>
<comment type="caution">
    <text evidence="2">The sequence shown here is derived from an EMBL/GenBank/DDBJ whole genome shotgun (WGS) entry which is preliminary data.</text>
</comment>
<accession>A0AAV3UCA2</accession>
<dbReference type="RefSeq" id="WP_227775269.1">
    <property type="nucleotide sequence ID" value="NZ_BAABKX010000001.1"/>
</dbReference>
<dbReference type="Pfam" id="PF13619">
    <property type="entry name" value="KTSC"/>
    <property type="match status" value="1"/>
</dbReference>